<keyword evidence="2" id="KW-1185">Reference proteome</keyword>
<sequence>MVGLDEALDEWLKTVSSIGDLTPAEQAKITTAGAKVFKEELAEVTRQKHYSNKKDLKYGHMADGLAVQSTNADGRKNGVSTVGWVNRYHAQNARRLNDGTKKYRADHFVTNVQNDSAVKNKVLLAEKEEYEKLIRRKGGE</sequence>
<dbReference type="InterPro" id="IPR010064">
    <property type="entry name" value="HK97-gp10_tail"/>
</dbReference>
<organism evidence="1 2">
    <name type="scientific">Streptococcus phage P9851</name>
    <dbReference type="NCBI Taxonomy" id="1971443"/>
    <lineage>
        <taxon>Viruses</taxon>
        <taxon>Duplodnaviria</taxon>
        <taxon>Heunggongvirae</taxon>
        <taxon>Uroviricota</taxon>
        <taxon>Caudoviricetes</taxon>
        <taxon>Aliceevansviridae</taxon>
        <taxon>Moineauvirus</taxon>
        <taxon>Moineauvirus P9851</taxon>
    </lineage>
</organism>
<evidence type="ECO:0000313" key="2">
    <source>
        <dbReference type="Proteomes" id="UP000222167"/>
    </source>
</evidence>
<protein>
    <submittedName>
        <fullName evidence="1">Tail component</fullName>
    </submittedName>
</protein>
<dbReference type="EMBL" id="KY705284">
    <property type="protein sequence ID" value="ARU14518.1"/>
    <property type="molecule type" value="Genomic_DNA"/>
</dbReference>
<name>A0A286QS23_9CAUD</name>
<accession>A0A286QS23</accession>
<dbReference type="Pfam" id="PF04883">
    <property type="entry name" value="HK97-gp10_like"/>
    <property type="match status" value="1"/>
</dbReference>
<gene>
    <name evidence="1" type="ORF">P9851_10</name>
</gene>
<proteinExistence type="predicted"/>
<dbReference type="Proteomes" id="UP000222167">
    <property type="component" value="Segment"/>
</dbReference>
<reference evidence="1 2" key="1">
    <citation type="journal article" date="2017" name="Front. Microbiol.">
        <title>Global Survey and Genome Exploration of Bacteriophages Infecting the Lactic Acid Bacterium Streptococcus thermophilus.</title>
        <authorList>
            <person name="McDonnell B."/>
            <person name="Mahony J."/>
            <person name="Hanemaaijer L."/>
            <person name="Neve H."/>
            <person name="Noben J.-P."/>
            <person name="Lugli G.A."/>
            <person name="Ventura M."/>
            <person name="Kouwen T.R."/>
            <person name="van Sinderen D."/>
        </authorList>
    </citation>
    <scope>NUCLEOTIDE SEQUENCE [LARGE SCALE GENOMIC DNA]</scope>
</reference>
<evidence type="ECO:0000313" key="1">
    <source>
        <dbReference type="EMBL" id="ARU14518.1"/>
    </source>
</evidence>